<reference evidence="2" key="1">
    <citation type="journal article" date="2005" name="Nature">
        <title>The map-based sequence of the rice genome.</title>
        <authorList>
            <consortium name="International rice genome sequencing project (IRGSP)"/>
            <person name="Matsumoto T."/>
            <person name="Wu J."/>
            <person name="Kanamori H."/>
            <person name="Katayose Y."/>
            <person name="Fujisawa M."/>
            <person name="Namiki N."/>
            <person name="Mizuno H."/>
            <person name="Yamamoto K."/>
            <person name="Antonio B.A."/>
            <person name="Baba T."/>
            <person name="Sakata K."/>
            <person name="Nagamura Y."/>
            <person name="Aoki H."/>
            <person name="Arikawa K."/>
            <person name="Arita K."/>
            <person name="Bito T."/>
            <person name="Chiden Y."/>
            <person name="Fujitsuka N."/>
            <person name="Fukunaka R."/>
            <person name="Hamada M."/>
            <person name="Harada C."/>
            <person name="Hayashi A."/>
            <person name="Hijishita S."/>
            <person name="Honda M."/>
            <person name="Hosokawa S."/>
            <person name="Ichikawa Y."/>
            <person name="Idonuma A."/>
            <person name="Iijima M."/>
            <person name="Ikeda M."/>
            <person name="Ikeno M."/>
            <person name="Ito K."/>
            <person name="Ito S."/>
            <person name="Ito T."/>
            <person name="Ito Y."/>
            <person name="Ito Y."/>
            <person name="Iwabuchi A."/>
            <person name="Kamiya K."/>
            <person name="Karasawa W."/>
            <person name="Kurita K."/>
            <person name="Katagiri S."/>
            <person name="Kikuta A."/>
            <person name="Kobayashi H."/>
            <person name="Kobayashi N."/>
            <person name="Machita K."/>
            <person name="Maehara T."/>
            <person name="Masukawa M."/>
            <person name="Mizubayashi T."/>
            <person name="Mukai Y."/>
            <person name="Nagasaki H."/>
            <person name="Nagata Y."/>
            <person name="Naito S."/>
            <person name="Nakashima M."/>
            <person name="Nakama Y."/>
            <person name="Nakamichi Y."/>
            <person name="Nakamura M."/>
            <person name="Meguro A."/>
            <person name="Negishi M."/>
            <person name="Ohta I."/>
            <person name="Ohta T."/>
            <person name="Okamoto M."/>
            <person name="Ono N."/>
            <person name="Saji S."/>
            <person name="Sakaguchi M."/>
            <person name="Sakai K."/>
            <person name="Shibata M."/>
            <person name="Shimokawa T."/>
            <person name="Song J."/>
            <person name="Takazaki Y."/>
            <person name="Terasawa K."/>
            <person name="Tsugane M."/>
            <person name="Tsuji K."/>
            <person name="Ueda S."/>
            <person name="Waki K."/>
            <person name="Yamagata H."/>
            <person name="Yamamoto M."/>
            <person name="Yamamoto S."/>
            <person name="Yamane H."/>
            <person name="Yoshiki S."/>
            <person name="Yoshihara R."/>
            <person name="Yukawa K."/>
            <person name="Zhong H."/>
            <person name="Yano M."/>
            <person name="Yuan Q."/>
            <person name="Ouyang S."/>
            <person name="Liu J."/>
            <person name="Jones K.M."/>
            <person name="Gansberger K."/>
            <person name="Moffat K."/>
            <person name="Hill J."/>
            <person name="Bera J."/>
            <person name="Fadrosh D."/>
            <person name="Jin S."/>
            <person name="Johri S."/>
            <person name="Kim M."/>
            <person name="Overton L."/>
            <person name="Reardon M."/>
            <person name="Tsitrin T."/>
            <person name="Vuong H."/>
            <person name="Weaver B."/>
            <person name="Ciecko A."/>
            <person name="Tallon L."/>
            <person name="Jackson J."/>
            <person name="Pai G."/>
            <person name="Aken S.V."/>
            <person name="Utterback T."/>
            <person name="Reidmuller S."/>
            <person name="Feldblyum T."/>
            <person name="Hsiao J."/>
            <person name="Zismann V."/>
            <person name="Iobst S."/>
            <person name="de Vazeille A.R."/>
            <person name="Buell C.R."/>
            <person name="Ying K."/>
            <person name="Li Y."/>
            <person name="Lu T."/>
            <person name="Huang Y."/>
            <person name="Zhao Q."/>
            <person name="Feng Q."/>
            <person name="Zhang L."/>
            <person name="Zhu J."/>
            <person name="Weng Q."/>
            <person name="Mu J."/>
            <person name="Lu Y."/>
            <person name="Fan D."/>
            <person name="Liu Y."/>
            <person name="Guan J."/>
            <person name="Zhang Y."/>
            <person name="Yu S."/>
            <person name="Liu X."/>
            <person name="Zhang Y."/>
            <person name="Hong G."/>
            <person name="Han B."/>
            <person name="Choisne N."/>
            <person name="Demange N."/>
            <person name="Orjeda G."/>
            <person name="Samain S."/>
            <person name="Cattolico L."/>
            <person name="Pelletier E."/>
            <person name="Couloux A."/>
            <person name="Segurens B."/>
            <person name="Wincker P."/>
            <person name="D'Hont A."/>
            <person name="Scarpelli C."/>
            <person name="Weissenbach J."/>
            <person name="Salanoubat M."/>
            <person name="Quetier F."/>
            <person name="Yu Y."/>
            <person name="Kim H.R."/>
            <person name="Rambo T."/>
            <person name="Currie J."/>
            <person name="Collura K."/>
            <person name="Luo M."/>
            <person name="Yang T."/>
            <person name="Ammiraju J.S.S."/>
            <person name="Engler F."/>
            <person name="Soderlund C."/>
            <person name="Wing R.A."/>
            <person name="Palmer L.E."/>
            <person name="de la Bastide M."/>
            <person name="Spiegel L."/>
            <person name="Nascimento L."/>
            <person name="Zutavern T."/>
            <person name="O'Shaughnessy A."/>
            <person name="Dike S."/>
            <person name="Dedhia N."/>
            <person name="Preston R."/>
            <person name="Balija V."/>
            <person name="McCombie W.R."/>
            <person name="Chow T."/>
            <person name="Chen H."/>
            <person name="Chung M."/>
            <person name="Chen C."/>
            <person name="Shaw J."/>
            <person name="Wu H."/>
            <person name="Hsiao K."/>
            <person name="Chao Y."/>
            <person name="Chu M."/>
            <person name="Cheng C."/>
            <person name="Hour A."/>
            <person name="Lee P."/>
            <person name="Lin S."/>
            <person name="Lin Y."/>
            <person name="Liou J."/>
            <person name="Liu S."/>
            <person name="Hsing Y."/>
            <person name="Raghuvanshi S."/>
            <person name="Mohanty A."/>
            <person name="Bharti A.K."/>
            <person name="Gaur A."/>
            <person name="Gupta V."/>
            <person name="Kumar D."/>
            <person name="Ravi V."/>
            <person name="Vij S."/>
            <person name="Kapur A."/>
            <person name="Khurana P."/>
            <person name="Khurana P."/>
            <person name="Khurana J.P."/>
            <person name="Tyagi A.K."/>
            <person name="Gaikwad K."/>
            <person name="Singh A."/>
            <person name="Dalal V."/>
            <person name="Srivastava S."/>
            <person name="Dixit A."/>
            <person name="Pal A.K."/>
            <person name="Ghazi I.A."/>
            <person name="Yadav M."/>
            <person name="Pandit A."/>
            <person name="Bhargava A."/>
            <person name="Sureshbabu K."/>
            <person name="Batra K."/>
            <person name="Sharma T.R."/>
            <person name="Mohapatra T."/>
            <person name="Singh N.K."/>
            <person name="Messing J."/>
            <person name="Nelson A.B."/>
            <person name="Fuks G."/>
            <person name="Kavchok S."/>
            <person name="Keizer G."/>
            <person name="Linton E."/>
            <person name="Llaca V."/>
            <person name="Song R."/>
            <person name="Tanyolac B."/>
            <person name="Young S."/>
            <person name="Ho-Il K."/>
            <person name="Hahn J.H."/>
            <person name="Sangsakoo G."/>
            <person name="Vanavichit A."/>
            <person name="de Mattos Luiz.A.T."/>
            <person name="Zimmer P.D."/>
            <person name="Malone G."/>
            <person name="Dellagostin O."/>
            <person name="de Oliveira A.C."/>
            <person name="Bevan M."/>
            <person name="Bancroft I."/>
            <person name="Minx P."/>
            <person name="Cordum H."/>
            <person name="Wilson R."/>
            <person name="Cheng Z."/>
            <person name="Jin W."/>
            <person name="Jiang J."/>
            <person name="Leong S.A."/>
            <person name="Iwama H."/>
            <person name="Gojobori T."/>
            <person name="Itoh T."/>
            <person name="Niimura Y."/>
            <person name="Fujii Y."/>
            <person name="Habara T."/>
            <person name="Sakai H."/>
            <person name="Sato Y."/>
            <person name="Wilson G."/>
            <person name="Kumar K."/>
            <person name="McCouch S."/>
            <person name="Juretic N."/>
            <person name="Hoen D."/>
            <person name="Wright S."/>
            <person name="Bruskiewich R."/>
            <person name="Bureau T."/>
            <person name="Miyao A."/>
            <person name="Hirochika H."/>
            <person name="Nishikawa T."/>
            <person name="Kadowaki K."/>
            <person name="Sugiura M."/>
            <person name="Burr B."/>
            <person name="Sasaki T."/>
        </authorList>
    </citation>
    <scope>NUCLEOTIDE SEQUENCE [LARGE SCALE GENOMIC DNA]</scope>
    <source>
        <strain evidence="2">cv. Nipponbare</strain>
    </source>
</reference>
<dbReference type="AlphaFoldDB" id="A0A0P0V980"/>
<accession>A0A0P0V980</accession>
<name>A0A0P0V980_ORYSJ</name>
<dbReference type="Proteomes" id="UP000059680">
    <property type="component" value="Chromosome 1"/>
</dbReference>
<gene>
    <name evidence="1" type="ordered locus">Os01g0796950</name>
    <name evidence="1" type="ORF">OSNPB_010796950</name>
</gene>
<dbReference type="EMBL" id="AP014957">
    <property type="protein sequence ID" value="BAS74762.1"/>
    <property type="molecule type" value="Genomic_DNA"/>
</dbReference>
<reference evidence="1 2" key="2">
    <citation type="journal article" date="2013" name="Plant Cell Physiol.">
        <title>Rice Annotation Project Database (RAP-DB): an integrative and interactive database for rice genomics.</title>
        <authorList>
            <person name="Sakai H."/>
            <person name="Lee S.S."/>
            <person name="Tanaka T."/>
            <person name="Numa H."/>
            <person name="Kim J."/>
            <person name="Kawahara Y."/>
            <person name="Wakimoto H."/>
            <person name="Yang C.C."/>
            <person name="Iwamoto M."/>
            <person name="Abe T."/>
            <person name="Yamada Y."/>
            <person name="Muto A."/>
            <person name="Inokuchi H."/>
            <person name="Ikemura T."/>
            <person name="Matsumoto T."/>
            <person name="Sasaki T."/>
            <person name="Itoh T."/>
        </authorList>
    </citation>
    <scope>NUCLEOTIDE SEQUENCE [LARGE SCALE GENOMIC DNA]</scope>
    <source>
        <strain evidence="2">cv. Nipponbare</strain>
    </source>
</reference>
<evidence type="ECO:0000313" key="1">
    <source>
        <dbReference type="EMBL" id="BAS74762.1"/>
    </source>
</evidence>
<keyword evidence="2" id="KW-1185">Reference proteome</keyword>
<evidence type="ECO:0000313" key="2">
    <source>
        <dbReference type="Proteomes" id="UP000059680"/>
    </source>
</evidence>
<protein>
    <submittedName>
        <fullName evidence="1">Os01g0796950 protein</fullName>
    </submittedName>
</protein>
<sequence length="127" mass="13459">MASSAMRVNRETERGVSARRAVRLTPVPLVPRRLPCPARGVFSIRLVRDSTTPAAAGGGAADWDVAVGIVRVGRLERALLGGHFLVRLGDPGPLAAAAERAVPLARRWGGRPGGRQGAVVLWRGRRA</sequence>
<reference evidence="1 2" key="3">
    <citation type="journal article" date="2013" name="Rice">
        <title>Improvement of the Oryza sativa Nipponbare reference genome using next generation sequence and optical map data.</title>
        <authorList>
            <person name="Kawahara Y."/>
            <person name="de la Bastide M."/>
            <person name="Hamilton J.P."/>
            <person name="Kanamori H."/>
            <person name="McCombie W.R."/>
            <person name="Ouyang S."/>
            <person name="Schwartz D.C."/>
            <person name="Tanaka T."/>
            <person name="Wu J."/>
            <person name="Zhou S."/>
            <person name="Childs K.L."/>
            <person name="Davidson R.M."/>
            <person name="Lin H."/>
            <person name="Quesada-Ocampo L."/>
            <person name="Vaillancourt B."/>
            <person name="Sakai H."/>
            <person name="Lee S.S."/>
            <person name="Kim J."/>
            <person name="Numa H."/>
            <person name="Itoh T."/>
            <person name="Buell C.R."/>
            <person name="Matsumoto T."/>
        </authorList>
    </citation>
    <scope>NUCLEOTIDE SEQUENCE [LARGE SCALE GENOMIC DNA]</scope>
    <source>
        <strain evidence="2">cv. Nipponbare</strain>
    </source>
</reference>
<organism evidence="1 2">
    <name type="scientific">Oryza sativa subsp. japonica</name>
    <name type="common">Rice</name>
    <dbReference type="NCBI Taxonomy" id="39947"/>
    <lineage>
        <taxon>Eukaryota</taxon>
        <taxon>Viridiplantae</taxon>
        <taxon>Streptophyta</taxon>
        <taxon>Embryophyta</taxon>
        <taxon>Tracheophyta</taxon>
        <taxon>Spermatophyta</taxon>
        <taxon>Magnoliopsida</taxon>
        <taxon>Liliopsida</taxon>
        <taxon>Poales</taxon>
        <taxon>Poaceae</taxon>
        <taxon>BOP clade</taxon>
        <taxon>Oryzoideae</taxon>
        <taxon>Oryzeae</taxon>
        <taxon>Oryzinae</taxon>
        <taxon>Oryza</taxon>
        <taxon>Oryza sativa</taxon>
    </lineage>
</organism>
<proteinExistence type="predicted"/>
<dbReference type="PaxDb" id="39947-A0A0P0V980"/>
<dbReference type="InParanoid" id="A0A0P0V980"/>